<feature type="compositionally biased region" description="Basic and acidic residues" evidence="1">
    <location>
        <begin position="689"/>
        <end position="705"/>
    </location>
</feature>
<dbReference type="Pfam" id="PF05345">
    <property type="entry name" value="He_PIG"/>
    <property type="match status" value="2"/>
</dbReference>
<dbReference type="CDD" id="cd04301">
    <property type="entry name" value="NAT_SF"/>
    <property type="match status" value="1"/>
</dbReference>
<dbReference type="RefSeq" id="XP_028489330.1">
    <property type="nucleotide sequence ID" value="XM_028633288.1"/>
</dbReference>
<feature type="domain" description="N-acetyltransferase" evidence="3">
    <location>
        <begin position="8"/>
        <end position="165"/>
    </location>
</feature>
<feature type="compositionally biased region" description="Basic and acidic residues" evidence="1">
    <location>
        <begin position="628"/>
        <end position="640"/>
    </location>
</feature>
<dbReference type="InterPro" id="IPR013783">
    <property type="entry name" value="Ig-like_fold"/>
</dbReference>
<feature type="region of interest" description="Disordered" evidence="1">
    <location>
        <begin position="1047"/>
        <end position="1101"/>
    </location>
</feature>
<dbReference type="GO" id="GO:0005509">
    <property type="term" value="F:calcium ion binding"/>
    <property type="evidence" value="ECO:0007669"/>
    <property type="project" value="InterPro"/>
</dbReference>
<dbReference type="PANTHER" id="PTHR47542:SF2">
    <property type="entry name" value="ACYL-COA N-ACYLTRANSFERASES (NAT) SUPERFAMILY PROTEIN"/>
    <property type="match status" value="1"/>
</dbReference>
<dbReference type="PROSITE" id="PS51186">
    <property type="entry name" value="GNAT"/>
    <property type="match status" value="1"/>
</dbReference>
<feature type="compositionally biased region" description="Basic and acidic residues" evidence="1">
    <location>
        <begin position="654"/>
        <end position="665"/>
    </location>
</feature>
<name>A0A443I6T0_BYSSP</name>
<feature type="compositionally biased region" description="Basic and acidic residues" evidence="1">
    <location>
        <begin position="1052"/>
        <end position="1071"/>
    </location>
</feature>
<keyword evidence="2 4" id="KW-0812">Transmembrane</keyword>
<dbReference type="InterPro" id="IPR016181">
    <property type="entry name" value="Acyl_CoA_acyltransferase"/>
</dbReference>
<reference evidence="4 5" key="1">
    <citation type="journal article" date="2018" name="Front. Microbiol.">
        <title>Genomic and genetic insights into a cosmopolitan fungus, Paecilomyces variotii (Eurotiales).</title>
        <authorList>
            <person name="Urquhart A.S."/>
            <person name="Mondo S.J."/>
            <person name="Makela M.R."/>
            <person name="Hane J.K."/>
            <person name="Wiebenga A."/>
            <person name="He G."/>
            <person name="Mihaltcheva S."/>
            <person name="Pangilinan J."/>
            <person name="Lipzen A."/>
            <person name="Barry K."/>
            <person name="de Vries R.P."/>
            <person name="Grigoriev I.V."/>
            <person name="Idnurm A."/>
        </authorList>
    </citation>
    <scope>NUCLEOTIDE SEQUENCE [LARGE SCALE GENOMIC DNA]</scope>
    <source>
        <strain evidence="4 5">CBS 101075</strain>
    </source>
</reference>
<evidence type="ECO:0000256" key="2">
    <source>
        <dbReference type="SAM" id="Phobius"/>
    </source>
</evidence>
<keyword evidence="2" id="KW-0472">Membrane</keyword>
<protein>
    <submittedName>
        <fullName evidence="4">Putative transmembrane glyco protein</fullName>
    </submittedName>
</protein>
<accession>A0A443I6T0</accession>
<dbReference type="Gene3D" id="3.40.630.30">
    <property type="match status" value="1"/>
</dbReference>
<feature type="compositionally biased region" description="Polar residues" evidence="1">
    <location>
        <begin position="741"/>
        <end position="753"/>
    </location>
</feature>
<dbReference type="GO" id="GO:0016020">
    <property type="term" value="C:membrane"/>
    <property type="evidence" value="ECO:0007669"/>
    <property type="project" value="InterPro"/>
</dbReference>
<keyword evidence="2" id="KW-1133">Transmembrane helix</keyword>
<dbReference type="Pfam" id="PF00583">
    <property type="entry name" value="Acetyltransf_1"/>
    <property type="match status" value="1"/>
</dbReference>
<gene>
    <name evidence="4" type="ORF">C8Q69DRAFT_512367</name>
</gene>
<dbReference type="Gene3D" id="2.60.40.10">
    <property type="entry name" value="Immunoglobulins"/>
    <property type="match status" value="4"/>
</dbReference>
<dbReference type="InterPro" id="IPR006644">
    <property type="entry name" value="Cadg"/>
</dbReference>
<dbReference type="SUPFAM" id="SSF55729">
    <property type="entry name" value="Acyl-CoA N-acyltransferases (Nat)"/>
    <property type="match status" value="1"/>
</dbReference>
<feature type="region of interest" description="Disordered" evidence="1">
    <location>
        <begin position="835"/>
        <end position="956"/>
    </location>
</feature>
<evidence type="ECO:0000313" key="4">
    <source>
        <dbReference type="EMBL" id="RWQ99685.1"/>
    </source>
</evidence>
<feature type="region of interest" description="Disordered" evidence="1">
    <location>
        <begin position="628"/>
        <end position="793"/>
    </location>
</feature>
<evidence type="ECO:0000256" key="1">
    <source>
        <dbReference type="SAM" id="MobiDB-lite"/>
    </source>
</evidence>
<sequence>MSADLWISDIHSLGQQDAVDILARIARVEKKTFPSSEAWDFGADLWRKKPNTRVLYATNAPPLSGSGNPPVLIAYALYVRQKGTALLHKVCVAEPYRGQGVGQKLMNYISERLRREGCQYIQLWVDKARAPARALYARSGFQEREAIDDYYAPGRTGIRMVLDLEHDNMALLISFLALILAANAVPAPNWPINSQLPPVARVSKPFEFVFSEGTFSDSSNMTYSLSNAPSWLKIDSSSRKLYGTPASGDANSLQFDLVASDDSGSAHMTTTLVVSAEEGPTVGKAILPQLAKVGPTSSPSTLYMYPGRSFSFSFASDTFLNTQYTTIYYATSTGNSPLPSWIGFNAANLNFSGTSPSSPSSGPQTFTFNLIASDVPGFSGAAVSFQIVVGSHILAFKEDEVVLNFTQGQPFSTTQFLDILTLDGKEPTLSDIASIKVDGPDWLHLDNNTISLAGTAPQNAGDENATISVTDIYQDVATLVVNLKVSQLFAEGVDNCNATIGQEFSYVFAETLLDPSATLTVDLGQASAWANYDPATRTLSGKIPDNMKPQTVSIKLIATRGSTTETRNLNIIITKKGSNDTDENSTGSGGGIHEKAGLIAIAVVIPVVVLISLAIVLCCWIRRRRAAKPKDDQEAKEKMNISRPKIPELPCGKMSEDQQPLERADTGQASPTHSDPPQLDLGPLWEVDSLQRDNSGKVVDDEARASRSMADWGFGPSTSAGANEEKQQDSSANNDAKRGSQRNSPLRRSTTNYSRKREPLKTIQPRSFKRDSTLSAKSKRYSRRSSGIPSVASGLPVRLSGAGHGAGGVGPPGHGVVRISWQNTQASFQSDDTGIENIAPLFPRPPQHRHSYSSRPYDYPKRLSLRPVDPSSSTLSESESLEAFIHGRAKSRNSASPMFSARLNSKTSSGLRALEKARRTPSGAETAGSISIYADEARQSPPRPVSTAMSGSVYTDDVRHSVQIRPLSQISNAQKRGSQPNFAKKYSEIVAPLPRFWSQGSLASKGRQESGDSLTGSEDYHDLIDEREEPDGQRWWYKVNPVTHARTASADAPERVDTANDERAAEADPIKSRVRRMSLIRTGGRGRDSSPGSRSDRLWRLAENEERRPVSIEDTSSIDRTITGSMRGDLAFV</sequence>
<dbReference type="InterPro" id="IPR015919">
    <property type="entry name" value="Cadherin-like_sf"/>
</dbReference>
<organism evidence="4 5">
    <name type="scientific">Byssochlamys spectabilis</name>
    <name type="common">Paecilomyces variotii</name>
    <dbReference type="NCBI Taxonomy" id="264951"/>
    <lineage>
        <taxon>Eukaryota</taxon>
        <taxon>Fungi</taxon>
        <taxon>Dikarya</taxon>
        <taxon>Ascomycota</taxon>
        <taxon>Pezizomycotina</taxon>
        <taxon>Eurotiomycetes</taxon>
        <taxon>Eurotiomycetidae</taxon>
        <taxon>Eurotiales</taxon>
        <taxon>Thermoascaceae</taxon>
        <taxon>Paecilomyces</taxon>
    </lineage>
</organism>
<proteinExistence type="predicted"/>
<dbReference type="GO" id="GO:0016747">
    <property type="term" value="F:acyltransferase activity, transferring groups other than amino-acyl groups"/>
    <property type="evidence" value="ECO:0007669"/>
    <property type="project" value="InterPro"/>
</dbReference>
<dbReference type="InterPro" id="IPR000182">
    <property type="entry name" value="GNAT_dom"/>
</dbReference>
<keyword evidence="5" id="KW-1185">Reference proteome</keyword>
<feature type="compositionally biased region" description="Polar residues" evidence="1">
    <location>
        <begin position="892"/>
        <end position="910"/>
    </location>
</feature>
<feature type="compositionally biased region" description="Low complexity" evidence="1">
    <location>
        <begin position="871"/>
        <end position="882"/>
    </location>
</feature>
<evidence type="ECO:0000313" key="5">
    <source>
        <dbReference type="Proteomes" id="UP000283841"/>
    </source>
</evidence>
<dbReference type="PANTHER" id="PTHR47542">
    <property type="entry name" value="ACYL-COA N-ACYLTRANSFERASES (NAT) SUPERFAMILY PROTEIN"/>
    <property type="match status" value="1"/>
</dbReference>
<evidence type="ECO:0000259" key="3">
    <source>
        <dbReference type="PROSITE" id="PS51186"/>
    </source>
</evidence>
<feature type="transmembrane region" description="Helical" evidence="2">
    <location>
        <begin position="598"/>
        <end position="621"/>
    </location>
</feature>
<dbReference type="Proteomes" id="UP000283841">
    <property type="component" value="Unassembled WGS sequence"/>
</dbReference>
<dbReference type="STRING" id="264951.A0A443I6T0"/>
<dbReference type="AlphaFoldDB" id="A0A443I6T0"/>
<dbReference type="SMART" id="SM00736">
    <property type="entry name" value="CADG"/>
    <property type="match status" value="3"/>
</dbReference>
<dbReference type="VEuPathDB" id="FungiDB:C8Q69DRAFT_512367"/>
<dbReference type="SUPFAM" id="SSF49313">
    <property type="entry name" value="Cadherin-like"/>
    <property type="match status" value="4"/>
</dbReference>
<dbReference type="EMBL" id="RCNU01000001">
    <property type="protein sequence ID" value="RWQ99685.1"/>
    <property type="molecule type" value="Genomic_DNA"/>
</dbReference>
<dbReference type="GeneID" id="39602565"/>
<comment type="caution">
    <text evidence="4">The sequence shown here is derived from an EMBL/GenBank/DDBJ whole genome shotgun (WGS) entry which is preliminary data.</text>
</comment>